<evidence type="ECO:0000313" key="1">
    <source>
        <dbReference type="EMBL" id="MCZ8515555.1"/>
    </source>
</evidence>
<name>A0ABT4QFC0_9BACL</name>
<reference evidence="1 2" key="1">
    <citation type="submission" date="2022-12" db="EMBL/GenBank/DDBJ databases">
        <title>Draft genome sequence of Paenibacillus sp. dW9.</title>
        <authorList>
            <person name="Choi E.-W."/>
            <person name="Kim D.-U."/>
        </authorList>
    </citation>
    <scope>NUCLEOTIDE SEQUENCE [LARGE SCALE GENOMIC DNA]</scope>
    <source>
        <strain evidence="2">dW9</strain>
    </source>
</reference>
<evidence type="ECO:0000313" key="2">
    <source>
        <dbReference type="Proteomes" id="UP001527882"/>
    </source>
</evidence>
<organism evidence="1 2">
    <name type="scientific">Paenibacillus gyeongsangnamensis</name>
    <dbReference type="NCBI Taxonomy" id="3388067"/>
    <lineage>
        <taxon>Bacteria</taxon>
        <taxon>Bacillati</taxon>
        <taxon>Bacillota</taxon>
        <taxon>Bacilli</taxon>
        <taxon>Bacillales</taxon>
        <taxon>Paenibacillaceae</taxon>
        <taxon>Paenibacillus</taxon>
    </lineage>
</organism>
<sequence length="152" mass="16743">MQKCSDPLPEFRQEAYLNQRIGHIEIFQNDCALIDAAVGDSCKGCSCGMLKISSRGLCGWGEYVLPGVEKPLDLVRWASVLMQLKGLTVEAGLRYVGGKREAWGSVRAELAESALLDLAQRLSEPPELKLSPPSRSLERPSLIDRSQAYFSC</sequence>
<dbReference type="EMBL" id="JAQAGZ010000018">
    <property type="protein sequence ID" value="MCZ8515555.1"/>
    <property type="molecule type" value="Genomic_DNA"/>
</dbReference>
<dbReference type="Proteomes" id="UP001527882">
    <property type="component" value="Unassembled WGS sequence"/>
</dbReference>
<accession>A0ABT4QFC0</accession>
<keyword evidence="2" id="KW-1185">Reference proteome</keyword>
<proteinExistence type="predicted"/>
<comment type="caution">
    <text evidence="1">The sequence shown here is derived from an EMBL/GenBank/DDBJ whole genome shotgun (WGS) entry which is preliminary data.</text>
</comment>
<gene>
    <name evidence="1" type="ORF">O9H85_24740</name>
</gene>
<dbReference type="RefSeq" id="WP_269884087.1">
    <property type="nucleotide sequence ID" value="NZ_JAQAGZ010000018.1"/>
</dbReference>
<protein>
    <submittedName>
        <fullName evidence="1">Uncharacterized protein</fullName>
    </submittedName>
</protein>